<dbReference type="EMBL" id="BJYT01000015">
    <property type="protein sequence ID" value="GEO11011.1"/>
    <property type="molecule type" value="Genomic_DNA"/>
</dbReference>
<keyword evidence="6" id="KW-0460">Magnesium</keyword>
<dbReference type="Proteomes" id="UP000321513">
    <property type="component" value="Unassembled WGS sequence"/>
</dbReference>
<accession>A0A512BGC3</accession>
<sequence length="122" mass="13486">MDSNVVIDYLGNKLPPAATTFIDDLVPVVSVVSRIEILGWLGITQKQSDKLSLFINNAFVYPLDEPIILKTIELRQQFKIKTPDAIIAATALINNHTLLSHNSKDFKQIPGLVLVDAFALKS</sequence>
<keyword evidence="2" id="KW-1277">Toxin-antitoxin system</keyword>
<evidence type="ECO:0000256" key="1">
    <source>
        <dbReference type="ARBA" id="ARBA00001946"/>
    </source>
</evidence>
<dbReference type="InterPro" id="IPR002716">
    <property type="entry name" value="PIN_dom"/>
</dbReference>
<comment type="cofactor">
    <cofactor evidence="1">
        <name>Mg(2+)</name>
        <dbReference type="ChEBI" id="CHEBI:18420"/>
    </cofactor>
</comment>
<dbReference type="Pfam" id="PF01850">
    <property type="entry name" value="PIN"/>
    <property type="match status" value="1"/>
</dbReference>
<evidence type="ECO:0000313" key="9">
    <source>
        <dbReference type="EMBL" id="GEO11011.1"/>
    </source>
</evidence>
<comment type="caution">
    <text evidence="9">The sequence shown here is derived from an EMBL/GenBank/DDBJ whole genome shotgun (WGS) entry which is preliminary data.</text>
</comment>
<keyword evidence="4" id="KW-0479">Metal-binding</keyword>
<protein>
    <recommendedName>
        <fullName evidence="8">PIN domain-containing protein</fullName>
    </recommendedName>
</protein>
<dbReference type="InterPro" id="IPR029060">
    <property type="entry name" value="PIN-like_dom_sf"/>
</dbReference>
<evidence type="ECO:0000256" key="5">
    <source>
        <dbReference type="ARBA" id="ARBA00022801"/>
    </source>
</evidence>
<dbReference type="GO" id="GO:0016787">
    <property type="term" value="F:hydrolase activity"/>
    <property type="evidence" value="ECO:0007669"/>
    <property type="project" value="UniProtKB-KW"/>
</dbReference>
<evidence type="ECO:0000259" key="8">
    <source>
        <dbReference type="Pfam" id="PF01850"/>
    </source>
</evidence>
<dbReference type="InterPro" id="IPR050556">
    <property type="entry name" value="Type_II_TA_system_RNase"/>
</dbReference>
<feature type="domain" description="PIN" evidence="8">
    <location>
        <begin position="2"/>
        <end position="111"/>
    </location>
</feature>
<proteinExistence type="inferred from homology"/>
<keyword evidence="5" id="KW-0378">Hydrolase</keyword>
<keyword evidence="10" id="KW-1185">Reference proteome</keyword>
<organism evidence="9 10">
    <name type="scientific">Segetibacter aerophilus</name>
    <dbReference type="NCBI Taxonomy" id="670293"/>
    <lineage>
        <taxon>Bacteria</taxon>
        <taxon>Pseudomonadati</taxon>
        <taxon>Bacteroidota</taxon>
        <taxon>Chitinophagia</taxon>
        <taxon>Chitinophagales</taxon>
        <taxon>Chitinophagaceae</taxon>
        <taxon>Segetibacter</taxon>
    </lineage>
</organism>
<dbReference type="AlphaFoldDB" id="A0A512BGC3"/>
<dbReference type="Gene3D" id="3.40.50.1010">
    <property type="entry name" value="5'-nuclease"/>
    <property type="match status" value="1"/>
</dbReference>
<evidence type="ECO:0000256" key="6">
    <source>
        <dbReference type="ARBA" id="ARBA00022842"/>
    </source>
</evidence>
<keyword evidence="3" id="KW-0540">Nuclease</keyword>
<gene>
    <name evidence="9" type="ORF">SAE01_35070</name>
</gene>
<dbReference type="GO" id="GO:0004518">
    <property type="term" value="F:nuclease activity"/>
    <property type="evidence" value="ECO:0007669"/>
    <property type="project" value="UniProtKB-KW"/>
</dbReference>
<evidence type="ECO:0000256" key="2">
    <source>
        <dbReference type="ARBA" id="ARBA00022649"/>
    </source>
</evidence>
<dbReference type="PANTHER" id="PTHR33653">
    <property type="entry name" value="RIBONUCLEASE VAPC2"/>
    <property type="match status" value="1"/>
</dbReference>
<reference evidence="9 10" key="1">
    <citation type="submission" date="2019-07" db="EMBL/GenBank/DDBJ databases">
        <title>Whole genome shotgun sequence of Segetibacter aerophilus NBRC 106135.</title>
        <authorList>
            <person name="Hosoyama A."/>
            <person name="Uohara A."/>
            <person name="Ohji S."/>
            <person name="Ichikawa N."/>
        </authorList>
    </citation>
    <scope>NUCLEOTIDE SEQUENCE [LARGE SCALE GENOMIC DNA]</scope>
    <source>
        <strain evidence="9 10">NBRC 106135</strain>
    </source>
</reference>
<dbReference type="CDD" id="cd18738">
    <property type="entry name" value="PIN_VapC4-5_FitB-like"/>
    <property type="match status" value="1"/>
</dbReference>
<evidence type="ECO:0000256" key="3">
    <source>
        <dbReference type="ARBA" id="ARBA00022722"/>
    </source>
</evidence>
<comment type="similarity">
    <text evidence="7">Belongs to the PINc/VapC protein family.</text>
</comment>
<evidence type="ECO:0000256" key="4">
    <source>
        <dbReference type="ARBA" id="ARBA00022723"/>
    </source>
</evidence>
<evidence type="ECO:0000313" key="10">
    <source>
        <dbReference type="Proteomes" id="UP000321513"/>
    </source>
</evidence>
<dbReference type="SUPFAM" id="SSF88723">
    <property type="entry name" value="PIN domain-like"/>
    <property type="match status" value="1"/>
</dbReference>
<evidence type="ECO:0000256" key="7">
    <source>
        <dbReference type="ARBA" id="ARBA00038093"/>
    </source>
</evidence>
<name>A0A512BGC3_9BACT</name>
<dbReference type="GO" id="GO:0046872">
    <property type="term" value="F:metal ion binding"/>
    <property type="evidence" value="ECO:0007669"/>
    <property type="project" value="UniProtKB-KW"/>
</dbReference>
<dbReference type="PANTHER" id="PTHR33653:SF1">
    <property type="entry name" value="RIBONUCLEASE VAPC2"/>
    <property type="match status" value="1"/>
</dbReference>